<gene>
    <name evidence="3" type="ORF">B0H63DRAFT_456853</name>
</gene>
<keyword evidence="1" id="KW-0539">Nucleus</keyword>
<dbReference type="InterPro" id="IPR053178">
    <property type="entry name" value="Osmoadaptation_assoc"/>
</dbReference>
<dbReference type="Pfam" id="PF00172">
    <property type="entry name" value="Zn_clus"/>
    <property type="match status" value="1"/>
</dbReference>
<dbReference type="PANTHER" id="PTHR38111">
    <property type="entry name" value="ZN(2)-C6 FUNGAL-TYPE DOMAIN-CONTAINING PROTEIN-RELATED"/>
    <property type="match status" value="1"/>
</dbReference>
<organism evidence="3 4">
    <name type="scientific">Podospora didyma</name>
    <dbReference type="NCBI Taxonomy" id="330526"/>
    <lineage>
        <taxon>Eukaryota</taxon>
        <taxon>Fungi</taxon>
        <taxon>Dikarya</taxon>
        <taxon>Ascomycota</taxon>
        <taxon>Pezizomycotina</taxon>
        <taxon>Sordariomycetes</taxon>
        <taxon>Sordariomycetidae</taxon>
        <taxon>Sordariales</taxon>
        <taxon>Podosporaceae</taxon>
        <taxon>Podospora</taxon>
    </lineage>
</organism>
<keyword evidence="4" id="KW-1185">Reference proteome</keyword>
<dbReference type="CDD" id="cd00067">
    <property type="entry name" value="GAL4"/>
    <property type="match status" value="1"/>
</dbReference>
<dbReference type="EMBL" id="JAULSW010000001">
    <property type="protein sequence ID" value="KAK3392928.1"/>
    <property type="molecule type" value="Genomic_DNA"/>
</dbReference>
<dbReference type="InterPro" id="IPR036864">
    <property type="entry name" value="Zn2-C6_fun-type_DNA-bd_sf"/>
</dbReference>
<evidence type="ECO:0000256" key="1">
    <source>
        <dbReference type="ARBA" id="ARBA00023242"/>
    </source>
</evidence>
<protein>
    <recommendedName>
        <fullName evidence="2">Zn(2)-C6 fungal-type domain-containing protein</fullName>
    </recommendedName>
</protein>
<accession>A0AAE0P3T1</accession>
<dbReference type="GO" id="GO:0000981">
    <property type="term" value="F:DNA-binding transcription factor activity, RNA polymerase II-specific"/>
    <property type="evidence" value="ECO:0007669"/>
    <property type="project" value="InterPro"/>
</dbReference>
<dbReference type="Proteomes" id="UP001285441">
    <property type="component" value="Unassembled WGS sequence"/>
</dbReference>
<comment type="caution">
    <text evidence="3">The sequence shown here is derived from an EMBL/GenBank/DDBJ whole genome shotgun (WGS) entry which is preliminary data.</text>
</comment>
<dbReference type="InterPro" id="IPR001138">
    <property type="entry name" value="Zn2Cys6_DnaBD"/>
</dbReference>
<dbReference type="PANTHER" id="PTHR38111:SF9">
    <property type="entry name" value="ZN(2)-C6 FUNGAL-TYPE DOMAIN-CONTAINING PROTEIN"/>
    <property type="match status" value="1"/>
</dbReference>
<dbReference type="GO" id="GO:0008270">
    <property type="term" value="F:zinc ion binding"/>
    <property type="evidence" value="ECO:0007669"/>
    <property type="project" value="InterPro"/>
</dbReference>
<dbReference type="Gene3D" id="4.10.240.10">
    <property type="entry name" value="Zn(2)-C6 fungal-type DNA-binding domain"/>
    <property type="match status" value="1"/>
</dbReference>
<feature type="domain" description="Zn(2)-C6 fungal-type" evidence="2">
    <location>
        <begin position="8"/>
        <end position="36"/>
    </location>
</feature>
<evidence type="ECO:0000313" key="4">
    <source>
        <dbReference type="Proteomes" id="UP001285441"/>
    </source>
</evidence>
<evidence type="ECO:0000313" key="3">
    <source>
        <dbReference type="EMBL" id="KAK3392928.1"/>
    </source>
</evidence>
<dbReference type="SUPFAM" id="SSF57701">
    <property type="entry name" value="Zn2/Cys6 DNA-binding domain"/>
    <property type="match status" value="1"/>
</dbReference>
<dbReference type="PROSITE" id="PS50048">
    <property type="entry name" value="ZN2_CY6_FUNGAL_2"/>
    <property type="match status" value="1"/>
</dbReference>
<reference evidence="3" key="2">
    <citation type="submission" date="2023-06" db="EMBL/GenBank/DDBJ databases">
        <authorList>
            <consortium name="Lawrence Berkeley National Laboratory"/>
            <person name="Haridas S."/>
            <person name="Hensen N."/>
            <person name="Bonometti L."/>
            <person name="Westerberg I."/>
            <person name="Brannstrom I.O."/>
            <person name="Guillou S."/>
            <person name="Cros-Aarteil S."/>
            <person name="Calhoun S."/>
            <person name="Kuo A."/>
            <person name="Mondo S."/>
            <person name="Pangilinan J."/>
            <person name="Riley R."/>
            <person name="LaButti K."/>
            <person name="Andreopoulos B."/>
            <person name="Lipzen A."/>
            <person name="Chen C."/>
            <person name="Yanf M."/>
            <person name="Daum C."/>
            <person name="Ng V."/>
            <person name="Clum A."/>
            <person name="Steindorff A."/>
            <person name="Ohm R."/>
            <person name="Martin F."/>
            <person name="Silar P."/>
            <person name="Natvig D."/>
            <person name="Lalanne C."/>
            <person name="Gautier V."/>
            <person name="Ament-velasquez S.L."/>
            <person name="Kruys A."/>
            <person name="Hutchinson M.I."/>
            <person name="Powell A.J."/>
            <person name="Barry K."/>
            <person name="Miller A.N."/>
            <person name="Grigoriev I.V."/>
            <person name="Debuchy R."/>
            <person name="Gladieux P."/>
            <person name="Thoren M.H."/>
            <person name="Johannesson H."/>
        </authorList>
    </citation>
    <scope>NUCLEOTIDE SEQUENCE</scope>
    <source>
        <strain evidence="3">CBS 232.78</strain>
    </source>
</reference>
<reference evidence="3" key="1">
    <citation type="journal article" date="2023" name="Mol. Phylogenet. Evol.">
        <title>Genome-scale phylogeny and comparative genomics of the fungal order Sordariales.</title>
        <authorList>
            <person name="Hensen N."/>
            <person name="Bonometti L."/>
            <person name="Westerberg I."/>
            <person name="Brannstrom I.O."/>
            <person name="Guillou S."/>
            <person name="Cros-Aarteil S."/>
            <person name="Calhoun S."/>
            <person name="Haridas S."/>
            <person name="Kuo A."/>
            <person name="Mondo S."/>
            <person name="Pangilinan J."/>
            <person name="Riley R."/>
            <person name="LaButti K."/>
            <person name="Andreopoulos B."/>
            <person name="Lipzen A."/>
            <person name="Chen C."/>
            <person name="Yan M."/>
            <person name="Daum C."/>
            <person name="Ng V."/>
            <person name="Clum A."/>
            <person name="Steindorff A."/>
            <person name="Ohm R.A."/>
            <person name="Martin F."/>
            <person name="Silar P."/>
            <person name="Natvig D.O."/>
            <person name="Lalanne C."/>
            <person name="Gautier V."/>
            <person name="Ament-Velasquez S.L."/>
            <person name="Kruys A."/>
            <person name="Hutchinson M.I."/>
            <person name="Powell A.J."/>
            <person name="Barry K."/>
            <person name="Miller A.N."/>
            <person name="Grigoriev I.V."/>
            <person name="Debuchy R."/>
            <person name="Gladieux P."/>
            <person name="Hiltunen Thoren M."/>
            <person name="Johannesson H."/>
        </authorList>
    </citation>
    <scope>NUCLEOTIDE SEQUENCE</scope>
    <source>
        <strain evidence="3">CBS 232.78</strain>
    </source>
</reference>
<sequence>MKVKQKSICETCRKQKIPCDGTKPSCSQCRLRDLCCPGYQSDWIFVPHTAQSDRHSGATVVSQSGIVGGRKRIKDPRPNPKYQGARELTVPRVLGLSVSHLMTLIIRSYVPEPELASLDSNSNGANTYSQPRICGCWVEVLPNLIAKGETVALSSAVRAFAVSILSGGPMPIASLASGLEAYSVALRSLQRALRSACQFRDELAAAIMCILLAELLLPTTLNSWAAHLQGFGELMQLSGPELYTSGIGHKLFVGARPSLVILGFLSRKASFLGTDEWRCLPFGLQPPSAMQQLLSEAAVIPSILERLDKASGLPPRDRAIVDRESLHDFVAVLGRLGQWETYLQSADQYPLSWVKADAEEGAISCRWFNNITDANVLTHFWAFKVICLQNIDELAGNHPGMTSSSQFSTSFRERVGLSVMISQSIGYLMQDEMKLFGPSSVIMPLRTAYDTFRAGSSQCKVELRQCNEIISGILERGYHFVPLFFEAFRDAQFCPMSV</sequence>
<proteinExistence type="predicted"/>
<name>A0AAE0P3T1_9PEZI</name>
<evidence type="ECO:0000259" key="2">
    <source>
        <dbReference type="PROSITE" id="PS50048"/>
    </source>
</evidence>
<dbReference type="AlphaFoldDB" id="A0AAE0P3T1"/>